<dbReference type="GO" id="GO:0005524">
    <property type="term" value="F:ATP binding"/>
    <property type="evidence" value="ECO:0007669"/>
    <property type="project" value="UniProtKB-KW"/>
</dbReference>
<name>A0A1I2QLP9_9FIRM</name>
<dbReference type="EC" id="2.7.7.4" evidence="8"/>
<dbReference type="HAMAP" id="MF_00066">
    <property type="entry name" value="Sulf_adenylyltr"/>
    <property type="match status" value="1"/>
</dbReference>
<dbReference type="CDD" id="cd00517">
    <property type="entry name" value="ATPS"/>
    <property type="match status" value="1"/>
</dbReference>
<dbReference type="Pfam" id="PF01747">
    <property type="entry name" value="ATP-sulfurylase"/>
    <property type="match status" value="1"/>
</dbReference>
<comment type="pathway">
    <text evidence="1 8">Sulfur metabolism; hydrogen sulfide biosynthesis; sulfite from sulfate: step 1/3.</text>
</comment>
<dbReference type="RefSeq" id="WP_092469666.1">
    <property type="nucleotide sequence ID" value="NZ_FOOX01000003.1"/>
</dbReference>
<evidence type="ECO:0000256" key="8">
    <source>
        <dbReference type="HAMAP-Rule" id="MF_00066"/>
    </source>
</evidence>
<evidence type="ECO:0000313" key="11">
    <source>
        <dbReference type="EMBL" id="SFG26616.1"/>
    </source>
</evidence>
<dbReference type="GO" id="GO:0070814">
    <property type="term" value="P:hydrogen sulfide biosynthetic process"/>
    <property type="evidence" value="ECO:0007669"/>
    <property type="project" value="UniProtKB-UniRule"/>
</dbReference>
<dbReference type="GO" id="GO:0000103">
    <property type="term" value="P:sulfate assimilation"/>
    <property type="evidence" value="ECO:0007669"/>
    <property type="project" value="UniProtKB-UniRule"/>
</dbReference>
<dbReference type="STRING" id="341036.SAMN05660649_01201"/>
<keyword evidence="12" id="KW-1185">Reference proteome</keyword>
<evidence type="ECO:0000256" key="5">
    <source>
        <dbReference type="ARBA" id="ARBA00022840"/>
    </source>
</evidence>
<dbReference type="PANTHER" id="PTHR43509:SF1">
    <property type="entry name" value="SULFATE ADENYLYLTRANSFERASE"/>
    <property type="match status" value="1"/>
</dbReference>
<dbReference type="SUPFAM" id="SSF52374">
    <property type="entry name" value="Nucleotidylyl transferase"/>
    <property type="match status" value="1"/>
</dbReference>
<dbReference type="InterPro" id="IPR025980">
    <property type="entry name" value="ATP-Sase_PUA-like_dom"/>
</dbReference>
<dbReference type="NCBIfam" id="NF003166">
    <property type="entry name" value="PRK04149.1"/>
    <property type="match status" value="1"/>
</dbReference>
<evidence type="ECO:0000256" key="4">
    <source>
        <dbReference type="ARBA" id="ARBA00022741"/>
    </source>
</evidence>
<dbReference type="Proteomes" id="UP000199337">
    <property type="component" value="Unassembled WGS sequence"/>
</dbReference>
<proteinExistence type="inferred from homology"/>
<dbReference type="OrthoDB" id="9804504at2"/>
<dbReference type="GO" id="GO:0004781">
    <property type="term" value="F:sulfate adenylyltransferase (ATP) activity"/>
    <property type="evidence" value="ECO:0007669"/>
    <property type="project" value="UniProtKB-UniRule"/>
</dbReference>
<dbReference type="Gene3D" id="3.10.400.10">
    <property type="entry name" value="Sulfate adenylyltransferase"/>
    <property type="match status" value="1"/>
</dbReference>
<dbReference type="Pfam" id="PF14306">
    <property type="entry name" value="PUA_2"/>
    <property type="match status" value="1"/>
</dbReference>
<gene>
    <name evidence="8" type="primary">sat</name>
    <name evidence="11" type="ORF">SAMN05660649_01201</name>
</gene>
<evidence type="ECO:0000259" key="9">
    <source>
        <dbReference type="Pfam" id="PF01747"/>
    </source>
</evidence>
<protein>
    <recommendedName>
        <fullName evidence="8">Sulfate adenylyltransferase</fullName>
        <ecNumber evidence="8">2.7.7.4</ecNumber>
    </recommendedName>
    <alternativeName>
        <fullName evidence="8">ATP-sulfurylase</fullName>
    </alternativeName>
    <alternativeName>
        <fullName evidence="8">Sulfate adenylate transferase</fullName>
        <shortName evidence="8">SAT</shortName>
    </alternativeName>
</protein>
<feature type="domain" description="Sulphate adenylyltransferase catalytic" evidence="9">
    <location>
        <begin position="177"/>
        <end position="390"/>
    </location>
</feature>
<evidence type="ECO:0000256" key="2">
    <source>
        <dbReference type="ARBA" id="ARBA00022679"/>
    </source>
</evidence>
<keyword evidence="5 8" id="KW-0067">ATP-binding</keyword>
<evidence type="ECO:0000259" key="10">
    <source>
        <dbReference type="Pfam" id="PF14306"/>
    </source>
</evidence>
<organism evidence="11 12">
    <name type="scientific">Desulfotruncus arcticus DSM 17038</name>
    <dbReference type="NCBI Taxonomy" id="1121424"/>
    <lineage>
        <taxon>Bacteria</taxon>
        <taxon>Bacillati</taxon>
        <taxon>Bacillota</taxon>
        <taxon>Clostridia</taxon>
        <taxon>Eubacteriales</taxon>
        <taxon>Desulfallaceae</taxon>
        <taxon>Desulfotruncus</taxon>
    </lineage>
</organism>
<dbReference type="UniPathway" id="UPA00140">
    <property type="reaction ID" value="UER00204"/>
</dbReference>
<keyword evidence="4 8" id="KW-0547">Nucleotide-binding</keyword>
<dbReference type="InterPro" id="IPR015947">
    <property type="entry name" value="PUA-like_sf"/>
</dbReference>
<evidence type="ECO:0000256" key="6">
    <source>
        <dbReference type="ARBA" id="ARBA00037980"/>
    </source>
</evidence>
<feature type="domain" description="ATP-sulfurylase PUA-like" evidence="10">
    <location>
        <begin position="5"/>
        <end position="168"/>
    </location>
</feature>
<dbReference type="InterPro" id="IPR014729">
    <property type="entry name" value="Rossmann-like_a/b/a_fold"/>
</dbReference>
<evidence type="ECO:0000313" key="12">
    <source>
        <dbReference type="Proteomes" id="UP000199337"/>
    </source>
</evidence>
<keyword evidence="3 8" id="KW-0548">Nucleotidyltransferase</keyword>
<evidence type="ECO:0000256" key="3">
    <source>
        <dbReference type="ARBA" id="ARBA00022695"/>
    </source>
</evidence>
<comment type="catalytic activity">
    <reaction evidence="7 8">
        <text>sulfate + ATP + H(+) = adenosine 5'-phosphosulfate + diphosphate</text>
        <dbReference type="Rhea" id="RHEA:18133"/>
        <dbReference type="ChEBI" id="CHEBI:15378"/>
        <dbReference type="ChEBI" id="CHEBI:16189"/>
        <dbReference type="ChEBI" id="CHEBI:30616"/>
        <dbReference type="ChEBI" id="CHEBI:33019"/>
        <dbReference type="ChEBI" id="CHEBI:58243"/>
        <dbReference type="EC" id="2.7.7.4"/>
    </reaction>
</comment>
<comment type="similarity">
    <text evidence="6 8">Belongs to the sulfate adenylyltransferase family.</text>
</comment>
<dbReference type="InterPro" id="IPR024951">
    <property type="entry name" value="Sulfurylase_cat_dom"/>
</dbReference>
<dbReference type="InterPro" id="IPR020792">
    <property type="entry name" value="SO4_adenylyltransferase_pro"/>
</dbReference>
<dbReference type="AlphaFoldDB" id="A0A1I2QLP9"/>
<dbReference type="NCBIfam" id="TIGR00339">
    <property type="entry name" value="sopT"/>
    <property type="match status" value="1"/>
</dbReference>
<dbReference type="SUPFAM" id="SSF88697">
    <property type="entry name" value="PUA domain-like"/>
    <property type="match status" value="1"/>
</dbReference>
<dbReference type="Gene3D" id="3.40.50.620">
    <property type="entry name" value="HUPs"/>
    <property type="match status" value="1"/>
</dbReference>
<sequence length="412" mass="46668">MALPKPHGPEGKLMPLLLNGEAREAEIKRAEGLPKVYMSSRETSDVLMLGIGAFTPLKGFMKKDDYTGCVFDLKMSDGTMWPMPVTLSITGEEKDAIGLKEGMEVALYDRASEELYATMLVEEIYTYDKEAECREVFTTLDAEGHPGVASVMKQGEFNLGGPIKVLNEGIYPQKYPKYYLYPAEARKLFEEKGWSNVVAFQTRNPMHRSHEYLCKFAMESGLVDGCFIHAIVGALKPGDIPGEVRTKCYEVLVDKYFPKENIALGVYPMEMRYGGPREALLHAVFRQNWGCKYLIVGRDHAGVGDYYGPFDAQTIFNKLWEGALELKPMLIAWTFYCYKCQSMASQRTCPHGPEDRCVVSGTKFRRMMQEGEEIPKEFGRPEVMDILREYYKTAEKVEIKKGAYEDIPGPQK</sequence>
<accession>A0A1I2QLP9</accession>
<evidence type="ECO:0000256" key="1">
    <source>
        <dbReference type="ARBA" id="ARBA00005048"/>
    </source>
</evidence>
<dbReference type="EMBL" id="FOOX01000003">
    <property type="protein sequence ID" value="SFG26616.1"/>
    <property type="molecule type" value="Genomic_DNA"/>
</dbReference>
<keyword evidence="2 8" id="KW-0808">Transferase</keyword>
<dbReference type="PANTHER" id="PTHR43509">
    <property type="match status" value="1"/>
</dbReference>
<reference evidence="12" key="1">
    <citation type="submission" date="2016-10" db="EMBL/GenBank/DDBJ databases">
        <authorList>
            <person name="Varghese N."/>
            <person name="Submissions S."/>
        </authorList>
    </citation>
    <scope>NUCLEOTIDE SEQUENCE [LARGE SCALE GENOMIC DNA]</scope>
    <source>
        <strain evidence="12">DSM 17038</strain>
    </source>
</reference>
<evidence type="ECO:0000256" key="7">
    <source>
        <dbReference type="ARBA" id="ARBA00049370"/>
    </source>
</evidence>
<dbReference type="InterPro" id="IPR002650">
    <property type="entry name" value="Sulphate_adenylyltransferase"/>
</dbReference>